<comment type="caution">
    <text evidence="9">The sequence shown here is derived from an EMBL/GenBank/DDBJ whole genome shotgun (WGS) entry which is preliminary data.</text>
</comment>
<evidence type="ECO:0000313" key="10">
    <source>
        <dbReference type="Proteomes" id="UP001318860"/>
    </source>
</evidence>
<dbReference type="InterPro" id="IPR002401">
    <property type="entry name" value="Cyt_P450_E_grp-I"/>
</dbReference>
<dbReference type="InterPro" id="IPR017972">
    <property type="entry name" value="Cyt_P450_CS"/>
</dbReference>
<dbReference type="CDD" id="cd20654">
    <property type="entry name" value="CYP82"/>
    <property type="match status" value="1"/>
</dbReference>
<evidence type="ECO:0000256" key="7">
    <source>
        <dbReference type="RuleBase" id="RU000461"/>
    </source>
</evidence>
<feature type="transmembrane region" description="Helical" evidence="8">
    <location>
        <begin position="6"/>
        <end position="28"/>
    </location>
</feature>
<keyword evidence="8" id="KW-0812">Transmembrane</keyword>
<dbReference type="SUPFAM" id="SSF48264">
    <property type="entry name" value="Cytochrome P450"/>
    <property type="match status" value="1"/>
</dbReference>
<comment type="similarity">
    <text evidence="7">Belongs to the cytochrome P450 family.</text>
</comment>
<proteinExistence type="inferred from homology"/>
<keyword evidence="5 7" id="KW-0408">Iron</keyword>
<dbReference type="PANTHER" id="PTHR47947:SF29">
    <property type="entry name" value="CYTOCHROME P450 CYP82D47-LIKE"/>
    <property type="match status" value="1"/>
</dbReference>
<keyword evidence="8" id="KW-1133">Transmembrane helix</keyword>
<name>A0ABR0V439_REHGL</name>
<protein>
    <recommendedName>
        <fullName evidence="11">Cytochrome P450 protein</fullName>
    </recommendedName>
</protein>
<evidence type="ECO:0000256" key="8">
    <source>
        <dbReference type="SAM" id="Phobius"/>
    </source>
</evidence>
<keyword evidence="2 7" id="KW-0349">Heme</keyword>
<accession>A0ABR0V439</accession>
<evidence type="ECO:0000256" key="3">
    <source>
        <dbReference type="ARBA" id="ARBA00022723"/>
    </source>
</evidence>
<dbReference type="InterPro" id="IPR050651">
    <property type="entry name" value="Plant_Cytochrome_P450_Monoox"/>
</dbReference>
<evidence type="ECO:0008006" key="11">
    <source>
        <dbReference type="Google" id="ProtNLM"/>
    </source>
</evidence>
<dbReference type="InterPro" id="IPR001128">
    <property type="entry name" value="Cyt_P450"/>
</dbReference>
<dbReference type="Proteomes" id="UP001318860">
    <property type="component" value="Unassembled WGS sequence"/>
</dbReference>
<dbReference type="Gene3D" id="1.10.630.10">
    <property type="entry name" value="Cytochrome P450"/>
    <property type="match status" value="1"/>
</dbReference>
<evidence type="ECO:0000256" key="5">
    <source>
        <dbReference type="ARBA" id="ARBA00023004"/>
    </source>
</evidence>
<feature type="transmembrane region" description="Helical" evidence="8">
    <location>
        <begin position="228"/>
        <end position="247"/>
    </location>
</feature>
<dbReference type="PRINTS" id="PR00463">
    <property type="entry name" value="EP450I"/>
</dbReference>
<sequence>MDSNIHLLLAILSSLCTFLLCISCYYQFSKPKNGTTNKNRLPRAGGALPIIGHLHLFGKKQLVHKTLAAMAEKYGPAFTIKLGSQENLVVSSWEMAKECFTTHDKVFSDRPKIAATRLLSYNGAMLALAPYGPYWREMRKIVTLELLSHRRIDMLNHVRAYEVQISLKELYNLWAAKQSLETGLLVDMKQWFGDSTLNTAVRMVGGKRFVGDFEEEKARSSQKVMRDFFYFFGIFHLSDAIPLLGWFDLQGYEKKMKRIAKELDGLIGEWLVEHKERRKMLSGKERADQDFMDVMLNILEEAHIPAFDADTINKATCLNLILAGSDTTMVALTWALSLLLNNPLVLKKAQEELDTYVSNDRHVQESDIKNLVYLQAVVKETLRLYPPTPVIGFHSAMEDCTISPGYRVPSGTRLMVNAWKIQRDESVWAEPHEFRPERFLTSHKDTDIRGQNFELIPFGSGRRSCPGTSLALQIVHSTLASLLHCFEFAKPSDAQIDMTESQGLTNLKATPLEVYLTPRVRPEFFGI</sequence>
<evidence type="ECO:0000256" key="6">
    <source>
        <dbReference type="ARBA" id="ARBA00023033"/>
    </source>
</evidence>
<dbReference type="InterPro" id="IPR036396">
    <property type="entry name" value="Cyt_P450_sf"/>
</dbReference>
<keyword evidence="8" id="KW-0472">Membrane</keyword>
<dbReference type="PRINTS" id="PR00385">
    <property type="entry name" value="P450"/>
</dbReference>
<evidence type="ECO:0000256" key="1">
    <source>
        <dbReference type="ARBA" id="ARBA00004167"/>
    </source>
</evidence>
<evidence type="ECO:0000313" key="9">
    <source>
        <dbReference type="EMBL" id="KAK6129044.1"/>
    </source>
</evidence>
<dbReference type="Pfam" id="PF00067">
    <property type="entry name" value="p450"/>
    <property type="match status" value="1"/>
</dbReference>
<dbReference type="PANTHER" id="PTHR47947">
    <property type="entry name" value="CYTOCHROME P450 82C3-RELATED"/>
    <property type="match status" value="1"/>
</dbReference>
<reference evidence="9 10" key="1">
    <citation type="journal article" date="2021" name="Comput. Struct. Biotechnol. J.">
        <title>De novo genome assembly of the potent medicinal plant Rehmannia glutinosa using nanopore technology.</title>
        <authorList>
            <person name="Ma L."/>
            <person name="Dong C."/>
            <person name="Song C."/>
            <person name="Wang X."/>
            <person name="Zheng X."/>
            <person name="Niu Y."/>
            <person name="Chen S."/>
            <person name="Feng W."/>
        </authorList>
    </citation>
    <scope>NUCLEOTIDE SEQUENCE [LARGE SCALE GENOMIC DNA]</scope>
    <source>
        <strain evidence="9">DH-2019</strain>
    </source>
</reference>
<organism evidence="9 10">
    <name type="scientific">Rehmannia glutinosa</name>
    <name type="common">Chinese foxglove</name>
    <dbReference type="NCBI Taxonomy" id="99300"/>
    <lineage>
        <taxon>Eukaryota</taxon>
        <taxon>Viridiplantae</taxon>
        <taxon>Streptophyta</taxon>
        <taxon>Embryophyta</taxon>
        <taxon>Tracheophyta</taxon>
        <taxon>Spermatophyta</taxon>
        <taxon>Magnoliopsida</taxon>
        <taxon>eudicotyledons</taxon>
        <taxon>Gunneridae</taxon>
        <taxon>Pentapetalae</taxon>
        <taxon>asterids</taxon>
        <taxon>lamiids</taxon>
        <taxon>Lamiales</taxon>
        <taxon>Orobanchaceae</taxon>
        <taxon>Rehmannieae</taxon>
        <taxon>Rehmannia</taxon>
    </lineage>
</organism>
<keyword evidence="3 7" id="KW-0479">Metal-binding</keyword>
<evidence type="ECO:0000256" key="2">
    <source>
        <dbReference type="ARBA" id="ARBA00022617"/>
    </source>
</evidence>
<keyword evidence="4 7" id="KW-0560">Oxidoreductase</keyword>
<evidence type="ECO:0000256" key="4">
    <source>
        <dbReference type="ARBA" id="ARBA00023002"/>
    </source>
</evidence>
<dbReference type="PROSITE" id="PS00086">
    <property type="entry name" value="CYTOCHROME_P450"/>
    <property type="match status" value="1"/>
</dbReference>
<keyword evidence="6 7" id="KW-0503">Monooxygenase</keyword>
<dbReference type="EMBL" id="JABTTQ020001674">
    <property type="protein sequence ID" value="KAK6129044.1"/>
    <property type="molecule type" value="Genomic_DNA"/>
</dbReference>
<comment type="subcellular location">
    <subcellularLocation>
        <location evidence="1">Membrane</location>
        <topology evidence="1">Single-pass membrane protein</topology>
    </subcellularLocation>
</comment>
<keyword evidence="10" id="KW-1185">Reference proteome</keyword>
<gene>
    <name evidence="9" type="ORF">DH2020_037205</name>
</gene>